<evidence type="ECO:0000256" key="10">
    <source>
        <dbReference type="PIRNR" id="PIRNR010130"/>
    </source>
</evidence>
<gene>
    <name evidence="11" type="ORF">SAMN02745116_01128</name>
</gene>
<dbReference type="PIRSF" id="PIRSF010130">
    <property type="entry name" value="PduL"/>
    <property type="match status" value="1"/>
</dbReference>
<dbReference type="GO" id="GO:0051144">
    <property type="term" value="P:1,2-propanediol catabolic process"/>
    <property type="evidence" value="ECO:0007669"/>
    <property type="project" value="UniProtKB-UniPathway"/>
</dbReference>
<evidence type="ECO:0000256" key="2">
    <source>
        <dbReference type="ARBA" id="ARBA00007342"/>
    </source>
</evidence>
<dbReference type="InterPro" id="IPR008300">
    <property type="entry name" value="PTAC"/>
</dbReference>
<keyword evidence="5 10" id="KW-0808">Transferase</keyword>
<keyword evidence="7" id="KW-0862">Zinc</keyword>
<evidence type="ECO:0000256" key="8">
    <source>
        <dbReference type="ARBA" id="ARBA00023315"/>
    </source>
</evidence>
<keyword evidence="8 10" id="KW-0012">Acyltransferase</keyword>
<dbReference type="GO" id="GO:0016747">
    <property type="term" value="F:acyltransferase activity, transferring groups other than amino-acyl groups"/>
    <property type="evidence" value="ECO:0007669"/>
    <property type="project" value="InterPro"/>
</dbReference>
<reference evidence="11 12" key="1">
    <citation type="submission" date="2017-02" db="EMBL/GenBank/DDBJ databases">
        <authorList>
            <person name="Peterson S.W."/>
        </authorList>
    </citation>
    <scope>NUCLEOTIDE SEQUENCE [LARGE SCALE GENOMIC DNA]</scope>
    <source>
        <strain evidence="11 12">ATCC BAA-1030</strain>
    </source>
</reference>
<dbReference type="EMBL" id="FUXI01000010">
    <property type="protein sequence ID" value="SJZ67360.1"/>
    <property type="molecule type" value="Genomic_DNA"/>
</dbReference>
<dbReference type="GO" id="GO:0046872">
    <property type="term" value="F:metal ion binding"/>
    <property type="evidence" value="ECO:0007669"/>
    <property type="project" value="UniProtKB-KW"/>
</dbReference>
<evidence type="ECO:0000256" key="1">
    <source>
        <dbReference type="ARBA" id="ARBA00001947"/>
    </source>
</evidence>
<comment type="cofactor">
    <cofactor evidence="1">
        <name>Zn(2+)</name>
        <dbReference type="ChEBI" id="CHEBI:29105"/>
    </cofactor>
</comment>
<evidence type="ECO:0000256" key="3">
    <source>
        <dbReference type="ARBA" id="ARBA00012206"/>
    </source>
</evidence>
<evidence type="ECO:0000256" key="9">
    <source>
        <dbReference type="ARBA" id="ARBA00047589"/>
    </source>
</evidence>
<evidence type="ECO:0000256" key="5">
    <source>
        <dbReference type="ARBA" id="ARBA00022679"/>
    </source>
</evidence>
<comment type="similarity">
    <text evidence="2 10">Belongs to the PduL family.</text>
</comment>
<comment type="pathway">
    <text evidence="10">Polyol metabolism; 1,2-propanediol degradation.</text>
</comment>
<dbReference type="STRING" id="263852.SAMN02745116_01128"/>
<proteinExistence type="inferred from homology"/>
<dbReference type="NCBIfam" id="NF011652">
    <property type="entry name" value="PRK15070.1"/>
    <property type="match status" value="1"/>
</dbReference>
<evidence type="ECO:0000256" key="4">
    <source>
        <dbReference type="ARBA" id="ARBA00020837"/>
    </source>
</evidence>
<evidence type="ECO:0000256" key="6">
    <source>
        <dbReference type="ARBA" id="ARBA00022723"/>
    </source>
</evidence>
<dbReference type="PANTHER" id="PTHR39453">
    <property type="entry name" value="PHOSPHATE PROPANOYLTRANSFERASE"/>
    <property type="match status" value="1"/>
</dbReference>
<dbReference type="UniPathway" id="UPA00621"/>
<dbReference type="PANTHER" id="PTHR39453:SF1">
    <property type="entry name" value="PHOSPHATE PROPANOYLTRANSFERASE"/>
    <property type="match status" value="1"/>
</dbReference>
<dbReference type="AlphaFoldDB" id="A0A1T4MJT9"/>
<name>A0A1T4MJT9_9ENTE</name>
<dbReference type="Proteomes" id="UP000190328">
    <property type="component" value="Unassembled WGS sequence"/>
</dbReference>
<dbReference type="EC" id="2.3.1.222" evidence="3 10"/>
<sequence>MAIKEAVCQVLLEMKKEQIPIGISNRHVHLTEEDFKALFPNEKIEPLKPLKQPNEYASKSVVTLKGAKGEIERVRVLGPLRRQSQVEISKTDARTLGVNAPIRLSGDLKDASMITLCSENGEITIPAAIIAKRHIHMSFKEMEELGLNMGQAVKVRVTSKERTVVLEDVEIRAGENFVLEMHVDTDEANACDILPNTTGSLITE</sequence>
<evidence type="ECO:0000313" key="12">
    <source>
        <dbReference type="Proteomes" id="UP000190328"/>
    </source>
</evidence>
<protein>
    <recommendedName>
        <fullName evidence="4 10">Phosphate propanoyltransferase</fullName>
        <ecNumber evidence="3 10">2.3.1.222</ecNumber>
    </recommendedName>
</protein>
<dbReference type="Pfam" id="PF06130">
    <property type="entry name" value="PTAC"/>
    <property type="match status" value="1"/>
</dbReference>
<evidence type="ECO:0000256" key="7">
    <source>
        <dbReference type="ARBA" id="ARBA00022833"/>
    </source>
</evidence>
<accession>A0A1T4MJT9</accession>
<evidence type="ECO:0000313" key="11">
    <source>
        <dbReference type="EMBL" id="SJZ67360.1"/>
    </source>
</evidence>
<organism evidence="11 12">
    <name type="scientific">Pilibacter termitis</name>
    <dbReference type="NCBI Taxonomy" id="263852"/>
    <lineage>
        <taxon>Bacteria</taxon>
        <taxon>Bacillati</taxon>
        <taxon>Bacillota</taxon>
        <taxon>Bacilli</taxon>
        <taxon>Lactobacillales</taxon>
        <taxon>Enterococcaceae</taxon>
        <taxon>Pilibacter</taxon>
    </lineage>
</organism>
<comment type="catalytic activity">
    <reaction evidence="9 10">
        <text>propanoyl-CoA + phosphate = propanoyl phosphate + CoA</text>
        <dbReference type="Rhea" id="RHEA:28046"/>
        <dbReference type="ChEBI" id="CHEBI:43474"/>
        <dbReference type="ChEBI" id="CHEBI:57287"/>
        <dbReference type="ChEBI" id="CHEBI:57392"/>
        <dbReference type="ChEBI" id="CHEBI:58933"/>
        <dbReference type="EC" id="2.3.1.222"/>
    </reaction>
</comment>
<keyword evidence="6" id="KW-0479">Metal-binding</keyword>
<comment type="function">
    <text evidence="10">Involved in 1,2-propanediol (1,2-PD) degradation by catalyzing the conversion of propanoyl-CoA to propanoyl-phosphate.</text>
</comment>
<keyword evidence="12" id="KW-1185">Reference proteome</keyword>